<dbReference type="InterPro" id="IPR008753">
    <property type="entry name" value="Peptidase_M13_N"/>
</dbReference>
<dbReference type="GO" id="GO:0016485">
    <property type="term" value="P:protein processing"/>
    <property type="evidence" value="ECO:0007669"/>
    <property type="project" value="TreeGrafter"/>
</dbReference>
<evidence type="ECO:0000256" key="6">
    <source>
        <dbReference type="ARBA" id="ARBA00022833"/>
    </source>
</evidence>
<organism evidence="10 13">
    <name type="scientific">Lactobacillus selangorensis</name>
    <dbReference type="NCBI Taxonomy" id="81857"/>
    <lineage>
        <taxon>Bacteria</taxon>
        <taxon>Bacillati</taxon>
        <taxon>Bacillota</taxon>
        <taxon>Bacilli</taxon>
        <taxon>Lactobacillales</taxon>
        <taxon>Lactobacillaceae</taxon>
        <taxon>Lactobacillus</taxon>
    </lineage>
</organism>
<keyword evidence="3" id="KW-0645">Protease</keyword>
<reference evidence="12 13" key="1">
    <citation type="journal article" date="2015" name="Genome Announc.">
        <title>Expanding the biotechnology potential of lactobacilli through comparative genomics of 213 strains and associated genera.</title>
        <authorList>
            <person name="Sun Z."/>
            <person name="Harris H.M."/>
            <person name="McCann A."/>
            <person name="Guo C."/>
            <person name="Argimon S."/>
            <person name="Zhang W."/>
            <person name="Yang X."/>
            <person name="Jeffery I.B."/>
            <person name="Cooney J.C."/>
            <person name="Kagawa T.F."/>
            <person name="Liu W."/>
            <person name="Song Y."/>
            <person name="Salvetti E."/>
            <person name="Wrobel A."/>
            <person name="Rasinkangas P."/>
            <person name="Parkhill J."/>
            <person name="Rea M.C."/>
            <person name="O'Sullivan O."/>
            <person name="Ritari J."/>
            <person name="Douillard F.P."/>
            <person name="Paul Ross R."/>
            <person name="Yang R."/>
            <person name="Briner A.E."/>
            <person name="Felis G.E."/>
            <person name="de Vos W.M."/>
            <person name="Barrangou R."/>
            <person name="Klaenhammer T.R."/>
            <person name="Caufield P.W."/>
            <person name="Cui Y."/>
            <person name="Zhang H."/>
            <person name="O'Toole P.W."/>
        </authorList>
    </citation>
    <scope>NUCLEOTIDE SEQUENCE [LARGE SCALE GENOMIC DNA]</scope>
    <source>
        <strain evidence="10 13">ATCC BAA-66</strain>
        <strain evidence="11 12">DSM 13344</strain>
    </source>
</reference>
<keyword evidence="5" id="KW-0378">Hydrolase</keyword>
<evidence type="ECO:0000313" key="10">
    <source>
        <dbReference type="EMBL" id="KRN28942.1"/>
    </source>
</evidence>
<evidence type="ECO:0000256" key="4">
    <source>
        <dbReference type="ARBA" id="ARBA00022723"/>
    </source>
</evidence>
<dbReference type="Gene3D" id="1.10.1380.10">
    <property type="entry name" value="Neutral endopeptidase , domain2"/>
    <property type="match status" value="1"/>
</dbReference>
<evidence type="ECO:0000256" key="2">
    <source>
        <dbReference type="ARBA" id="ARBA00007357"/>
    </source>
</evidence>
<proteinExistence type="inferred from homology"/>
<dbReference type="Proteomes" id="UP000051645">
    <property type="component" value="Unassembled WGS sequence"/>
</dbReference>
<keyword evidence="7" id="KW-0482">Metalloprotease</keyword>
<dbReference type="PROSITE" id="PS51885">
    <property type="entry name" value="NEPRILYSIN"/>
    <property type="match status" value="1"/>
</dbReference>
<dbReference type="InterPro" id="IPR018497">
    <property type="entry name" value="Peptidase_M13_C"/>
</dbReference>
<keyword evidence="12" id="KW-1185">Reference proteome</keyword>
<dbReference type="InterPro" id="IPR042089">
    <property type="entry name" value="Peptidase_M13_dom_2"/>
</dbReference>
<dbReference type="Proteomes" id="UP000051751">
    <property type="component" value="Unassembled WGS sequence"/>
</dbReference>
<keyword evidence="6" id="KW-0862">Zinc</keyword>
<dbReference type="SUPFAM" id="SSF55486">
    <property type="entry name" value="Metalloproteases ('zincins'), catalytic domain"/>
    <property type="match status" value="1"/>
</dbReference>
<dbReference type="PRINTS" id="PR00786">
    <property type="entry name" value="NEPRILYSIN"/>
</dbReference>
<dbReference type="RefSeq" id="WP_057768909.1">
    <property type="nucleotide sequence ID" value="NZ_JQAT01000002.1"/>
</dbReference>
<evidence type="ECO:0000259" key="8">
    <source>
        <dbReference type="Pfam" id="PF01431"/>
    </source>
</evidence>
<evidence type="ECO:0000313" key="11">
    <source>
        <dbReference type="EMBL" id="KRN32648.1"/>
    </source>
</evidence>
<dbReference type="GO" id="GO:0046872">
    <property type="term" value="F:metal ion binding"/>
    <property type="evidence" value="ECO:0007669"/>
    <property type="project" value="UniProtKB-KW"/>
</dbReference>
<dbReference type="EMBL" id="JQAZ01000002">
    <property type="protein sequence ID" value="KRN32648.1"/>
    <property type="molecule type" value="Genomic_DNA"/>
</dbReference>
<dbReference type="InterPro" id="IPR024079">
    <property type="entry name" value="MetalloPept_cat_dom_sf"/>
</dbReference>
<dbReference type="GO" id="GO:0004222">
    <property type="term" value="F:metalloendopeptidase activity"/>
    <property type="evidence" value="ECO:0007669"/>
    <property type="project" value="InterPro"/>
</dbReference>
<dbReference type="PANTHER" id="PTHR11733">
    <property type="entry name" value="ZINC METALLOPROTEASE FAMILY M13 NEPRILYSIN-RELATED"/>
    <property type="match status" value="1"/>
</dbReference>
<evidence type="ECO:0000256" key="1">
    <source>
        <dbReference type="ARBA" id="ARBA00001947"/>
    </source>
</evidence>
<dbReference type="STRING" id="81857.IV38_GL001153"/>
<dbReference type="Gene3D" id="3.40.390.10">
    <property type="entry name" value="Collagenase (Catalytic Domain)"/>
    <property type="match status" value="1"/>
</dbReference>
<dbReference type="PATRIC" id="fig|81857.3.peg.1159"/>
<evidence type="ECO:0000256" key="5">
    <source>
        <dbReference type="ARBA" id="ARBA00022801"/>
    </source>
</evidence>
<sequence>MTNTQVSPQENLYDAVNGQWEQKAVIPADHSTIGGFTDLSDQIEKTLMDDFAAMLDHDKKAPKELDSFLAYYKLAADFKQRNAAGVKPAQPYLDEIEGMSSLDDLVENWHDMVLDGMPLPFVLDVDADMKNATINALYAYAPSLILPDKSYYSKENEAQAKQLLKVFFDMMSKLFEMAGLSAEKSQQIINGAIAFDKQIVPYVKSAEEKADYSQMYHLQSMSEFTAHSKYLPFGDLITSLIGKLPDNIIVPEPDFYAHFDQLVNPEHFGELKDWMLVQTLQGLSGFLSDDFRTTGGIYGRVLSGSKEAKVPQKSAYYLATGLFDQVVGDYYAHAYFGDAAKKDVHSMVEKMIAVYKKRLKNNDWLSAETRTEAVKKLDHLGIQVGFPDKLDPLYKQFVTKPAEAGGDPLNNAMTFNRIRQNDMFKRWDKKVDRNKWEMSANTVNAYYHPFRNIIVFPAAILQAPFYSLKQSASANFGGIGAVIAHEISHAFDNNGALFDEYGNLNNWWTKEDSAHFKQLSQAMIDEFNGIPFANGKVNGKLTVSENIADAGGLSCALEAAKGESEVDLKAFFENWARVWRNKSTEQRQELLLAIDVHAPAKLRANVQVKNLDDFYTTFDVQPGDGMYMAPEKRVHIW</sequence>
<gene>
    <name evidence="10" type="ORF">IV38_GL001153</name>
    <name evidence="11" type="ORF">IV40_GL000700</name>
</gene>
<evidence type="ECO:0000313" key="12">
    <source>
        <dbReference type="Proteomes" id="UP000051645"/>
    </source>
</evidence>
<comment type="caution">
    <text evidence="10">The sequence shown here is derived from an EMBL/GenBank/DDBJ whole genome shotgun (WGS) entry which is preliminary data.</text>
</comment>
<dbReference type="PANTHER" id="PTHR11733:SF167">
    <property type="entry name" value="FI17812P1-RELATED"/>
    <property type="match status" value="1"/>
</dbReference>
<protein>
    <submittedName>
        <fullName evidence="10">Endopeptidase PepO</fullName>
    </submittedName>
</protein>
<evidence type="ECO:0000259" key="9">
    <source>
        <dbReference type="Pfam" id="PF05649"/>
    </source>
</evidence>
<dbReference type="Pfam" id="PF01431">
    <property type="entry name" value="Peptidase_M13"/>
    <property type="match status" value="1"/>
</dbReference>
<comment type="similarity">
    <text evidence="2">Belongs to the peptidase M13 family.</text>
</comment>
<evidence type="ECO:0000256" key="3">
    <source>
        <dbReference type="ARBA" id="ARBA00022670"/>
    </source>
</evidence>
<dbReference type="OrthoDB" id="9775677at2"/>
<feature type="domain" description="Peptidase M13 C-terminal" evidence="8">
    <location>
        <begin position="444"/>
        <end position="634"/>
    </location>
</feature>
<dbReference type="InterPro" id="IPR000718">
    <property type="entry name" value="Peptidase_M13"/>
</dbReference>
<comment type="cofactor">
    <cofactor evidence="1">
        <name>Zn(2+)</name>
        <dbReference type="ChEBI" id="CHEBI:29105"/>
    </cofactor>
</comment>
<dbReference type="EMBL" id="JQAT01000002">
    <property type="protein sequence ID" value="KRN28942.1"/>
    <property type="molecule type" value="Genomic_DNA"/>
</dbReference>
<evidence type="ECO:0000313" key="13">
    <source>
        <dbReference type="Proteomes" id="UP000051751"/>
    </source>
</evidence>
<dbReference type="CDD" id="cd08662">
    <property type="entry name" value="M13"/>
    <property type="match status" value="1"/>
</dbReference>
<name>A0A0R2FL26_9LACO</name>
<keyword evidence="4" id="KW-0479">Metal-binding</keyword>
<dbReference type="GO" id="GO:0005886">
    <property type="term" value="C:plasma membrane"/>
    <property type="evidence" value="ECO:0007669"/>
    <property type="project" value="TreeGrafter"/>
</dbReference>
<evidence type="ECO:0000256" key="7">
    <source>
        <dbReference type="ARBA" id="ARBA00023049"/>
    </source>
</evidence>
<dbReference type="AlphaFoldDB" id="A0A0R2FL26"/>
<dbReference type="Pfam" id="PF05649">
    <property type="entry name" value="Peptidase_M13_N"/>
    <property type="match status" value="1"/>
</dbReference>
<feature type="domain" description="Peptidase M13 N-terminal" evidence="9">
    <location>
        <begin position="8"/>
        <end position="387"/>
    </location>
</feature>
<accession>A0A0R2FL26</accession>